<evidence type="ECO:0000256" key="2">
    <source>
        <dbReference type="SAM" id="MobiDB-lite"/>
    </source>
</evidence>
<keyword evidence="4" id="KW-1185">Reference proteome</keyword>
<dbReference type="PANTHER" id="PTHR33411:SF33">
    <property type="entry name" value="TRANSPOSASE, PTTA_EN_SPM, PLANT-RELATED"/>
    <property type="match status" value="1"/>
</dbReference>
<name>A0A9R1V833_LACSA</name>
<reference evidence="3 4" key="1">
    <citation type="journal article" date="2017" name="Nat. Commun.">
        <title>Genome assembly with in vitro proximity ligation data and whole-genome triplication in lettuce.</title>
        <authorList>
            <person name="Reyes-Chin-Wo S."/>
            <person name="Wang Z."/>
            <person name="Yang X."/>
            <person name="Kozik A."/>
            <person name="Arikit S."/>
            <person name="Song C."/>
            <person name="Xia L."/>
            <person name="Froenicke L."/>
            <person name="Lavelle D.O."/>
            <person name="Truco M.J."/>
            <person name="Xia R."/>
            <person name="Zhu S."/>
            <person name="Xu C."/>
            <person name="Xu H."/>
            <person name="Xu X."/>
            <person name="Cox K."/>
            <person name="Korf I."/>
            <person name="Meyers B.C."/>
            <person name="Michelmore R.W."/>
        </authorList>
    </citation>
    <scope>NUCLEOTIDE SEQUENCE [LARGE SCALE GENOMIC DNA]</scope>
    <source>
        <strain evidence="4">cv. Salinas</strain>
        <tissue evidence="3">Seedlings</tissue>
    </source>
</reference>
<dbReference type="PANTHER" id="PTHR33411">
    <property type="entry name" value="OS08G0392500 PROTEIN"/>
    <property type="match status" value="1"/>
</dbReference>
<evidence type="ECO:0000313" key="3">
    <source>
        <dbReference type="EMBL" id="KAJ0200609.1"/>
    </source>
</evidence>
<feature type="region of interest" description="Disordered" evidence="2">
    <location>
        <begin position="1"/>
        <end position="22"/>
    </location>
</feature>
<protein>
    <recommendedName>
        <fullName evidence="5">Transposase, Ptta/En/Spm, plant</fullName>
    </recommendedName>
</protein>
<dbReference type="Proteomes" id="UP000235145">
    <property type="component" value="Unassembled WGS sequence"/>
</dbReference>
<accession>A0A9R1V833</accession>
<evidence type="ECO:0000313" key="4">
    <source>
        <dbReference type="Proteomes" id="UP000235145"/>
    </source>
</evidence>
<sequence length="168" mass="19703">MVQTPHYSGTHGGSNDVDSNGSHRPFIIRKGYKFGRQSIHRAIVKIFWQSINEPWITYKKIPKEVVTQMFERFRTQYRWDPNEEGLIREGFENTLKDCYRGGMRDAREASVNELRQKMSNMEQAIEEKQSEMNLQMQQMQNEMELQVQRQLAAFMKQINPSGNPPSSS</sequence>
<dbReference type="EMBL" id="NBSK02000006">
    <property type="protein sequence ID" value="KAJ0200609.1"/>
    <property type="molecule type" value="Genomic_DNA"/>
</dbReference>
<evidence type="ECO:0008006" key="5">
    <source>
        <dbReference type="Google" id="ProtNLM"/>
    </source>
</evidence>
<proteinExistence type="predicted"/>
<feature type="coiled-coil region" evidence="1">
    <location>
        <begin position="104"/>
        <end position="145"/>
    </location>
</feature>
<dbReference type="AlphaFoldDB" id="A0A9R1V833"/>
<gene>
    <name evidence="3" type="ORF">LSAT_V11C600317910</name>
</gene>
<keyword evidence="1" id="KW-0175">Coiled coil</keyword>
<evidence type="ECO:0000256" key="1">
    <source>
        <dbReference type="SAM" id="Coils"/>
    </source>
</evidence>
<organism evidence="3 4">
    <name type="scientific">Lactuca sativa</name>
    <name type="common">Garden lettuce</name>
    <dbReference type="NCBI Taxonomy" id="4236"/>
    <lineage>
        <taxon>Eukaryota</taxon>
        <taxon>Viridiplantae</taxon>
        <taxon>Streptophyta</taxon>
        <taxon>Embryophyta</taxon>
        <taxon>Tracheophyta</taxon>
        <taxon>Spermatophyta</taxon>
        <taxon>Magnoliopsida</taxon>
        <taxon>eudicotyledons</taxon>
        <taxon>Gunneridae</taxon>
        <taxon>Pentapetalae</taxon>
        <taxon>asterids</taxon>
        <taxon>campanulids</taxon>
        <taxon>Asterales</taxon>
        <taxon>Asteraceae</taxon>
        <taxon>Cichorioideae</taxon>
        <taxon>Cichorieae</taxon>
        <taxon>Lactucinae</taxon>
        <taxon>Lactuca</taxon>
    </lineage>
</organism>
<comment type="caution">
    <text evidence="3">The sequence shown here is derived from an EMBL/GenBank/DDBJ whole genome shotgun (WGS) entry which is preliminary data.</text>
</comment>